<dbReference type="Gene3D" id="2.160.20.70">
    <property type="match status" value="1"/>
</dbReference>
<dbReference type="RefSeq" id="WP_023928637.1">
    <property type="nucleotide sequence ID" value="NZ_KI669455.1"/>
</dbReference>
<reference evidence="7 8" key="1">
    <citation type="journal article" date="2014" name="Genome Announc.">
        <title>Draft genome sequences of six enterohepatic helicobacter species isolated from humans and one from rhesus macaques.</title>
        <authorList>
            <person name="Shen Z."/>
            <person name="Sheh A."/>
            <person name="Young S.K."/>
            <person name="Abouelliel A."/>
            <person name="Ward D.V."/>
            <person name="Earl A.M."/>
            <person name="Fox J.G."/>
        </authorList>
    </citation>
    <scope>NUCLEOTIDE SEQUENCE [LARGE SCALE GENOMIC DNA]</scope>
    <source>
        <strain evidence="7 8">MIT 99-5501</strain>
    </source>
</reference>
<dbReference type="InterPro" id="IPR013033">
    <property type="entry name" value="MinC"/>
</dbReference>
<dbReference type="GO" id="GO:0000902">
    <property type="term" value="P:cell morphogenesis"/>
    <property type="evidence" value="ECO:0007669"/>
    <property type="project" value="InterPro"/>
</dbReference>
<proteinExistence type="inferred from homology"/>
<keyword evidence="3" id="KW-0717">Septation</keyword>
<dbReference type="AlphaFoldDB" id="V8C706"/>
<dbReference type="Proteomes" id="UP000018731">
    <property type="component" value="Unassembled WGS sequence"/>
</dbReference>
<dbReference type="InterPro" id="IPR036145">
    <property type="entry name" value="MinC_C_sf"/>
</dbReference>
<dbReference type="SUPFAM" id="SSF63848">
    <property type="entry name" value="Cell-division inhibitor MinC, C-terminal domain"/>
    <property type="match status" value="1"/>
</dbReference>
<evidence type="ECO:0000256" key="4">
    <source>
        <dbReference type="ARBA" id="ARBA00023306"/>
    </source>
</evidence>
<dbReference type="HOGENOM" id="CLU_114483_0_0_7"/>
<evidence type="ECO:0000256" key="2">
    <source>
        <dbReference type="ARBA" id="ARBA00022618"/>
    </source>
</evidence>
<keyword evidence="2" id="KW-0132">Cell division</keyword>
<dbReference type="STRING" id="1357400.HMPREF2086_01822"/>
<protein>
    <recommendedName>
        <fullName evidence="6">Septum formation inhibitor MinC C-terminal domain-containing protein</fullName>
    </recommendedName>
</protein>
<dbReference type="PANTHER" id="PTHR34108">
    <property type="entry name" value="SEPTUM SITE-DETERMINING PROTEIN MINC"/>
    <property type="match status" value="1"/>
</dbReference>
<evidence type="ECO:0000256" key="1">
    <source>
        <dbReference type="ARBA" id="ARBA00006291"/>
    </source>
</evidence>
<evidence type="ECO:0000256" key="3">
    <source>
        <dbReference type="ARBA" id="ARBA00023210"/>
    </source>
</evidence>
<feature type="domain" description="Septum formation inhibitor MinC C-terminal" evidence="6">
    <location>
        <begin position="110"/>
        <end position="152"/>
    </location>
</feature>
<evidence type="ECO:0000259" key="6">
    <source>
        <dbReference type="Pfam" id="PF03775"/>
    </source>
</evidence>
<dbReference type="EMBL" id="AZJI01000009">
    <property type="protein sequence ID" value="ETD22511.1"/>
    <property type="molecule type" value="Genomic_DNA"/>
</dbReference>
<keyword evidence="8" id="KW-1185">Reference proteome</keyword>
<sequence>MKTRQHNQRVIVLEEQNENDIIKFLHKNALLLMRFVINFKSPISQNLQSTLKELNLCYFVGVIESKPTQSEQEKIENLNTDSTKEILGTKSSQNDLDKPKSCANSTKIIHKVRSGEEITHNGSLHILGDITSGAKVSASGSVTIFGDCYGVLEVKGEFLILRKLHSGYIVFDDEKLNADMLAKINANDNLKIIIKNGTNIIIKDIVLG</sequence>
<dbReference type="Pfam" id="PF03775">
    <property type="entry name" value="MinC_C"/>
    <property type="match status" value="1"/>
</dbReference>
<dbReference type="GO" id="GO:1901891">
    <property type="term" value="P:regulation of cell septum assembly"/>
    <property type="evidence" value="ECO:0007669"/>
    <property type="project" value="InterPro"/>
</dbReference>
<dbReference type="InterPro" id="IPR005526">
    <property type="entry name" value="Septum_form_inhib_MinC_C"/>
</dbReference>
<accession>V8C706</accession>
<gene>
    <name evidence="7" type="ORF">HMPREF2086_01822</name>
</gene>
<dbReference type="PANTHER" id="PTHR34108:SF1">
    <property type="entry name" value="SEPTUM SITE-DETERMINING PROTEIN MINC"/>
    <property type="match status" value="1"/>
</dbReference>
<name>V8C706_9HELI</name>
<dbReference type="InterPro" id="IPR016098">
    <property type="entry name" value="CAP/MinC_C"/>
</dbReference>
<comment type="function">
    <text evidence="5">Cell division inhibitor that blocks the formation of polar Z ring septums. Rapidly oscillates between the poles of the cell to destabilize FtsZ filaments that have formed before they mature into polar Z rings. Prevents FtsZ polymerization.</text>
</comment>
<evidence type="ECO:0000313" key="7">
    <source>
        <dbReference type="EMBL" id="ETD22511.1"/>
    </source>
</evidence>
<evidence type="ECO:0000313" key="8">
    <source>
        <dbReference type="Proteomes" id="UP000018731"/>
    </source>
</evidence>
<organism evidence="7 8">
    <name type="scientific">Helicobacter macacae MIT 99-5501</name>
    <dbReference type="NCBI Taxonomy" id="1357400"/>
    <lineage>
        <taxon>Bacteria</taxon>
        <taxon>Pseudomonadati</taxon>
        <taxon>Campylobacterota</taxon>
        <taxon>Epsilonproteobacteria</taxon>
        <taxon>Campylobacterales</taxon>
        <taxon>Helicobacteraceae</taxon>
        <taxon>Helicobacter</taxon>
    </lineage>
</organism>
<evidence type="ECO:0000256" key="5">
    <source>
        <dbReference type="ARBA" id="ARBA00025606"/>
    </source>
</evidence>
<dbReference type="OrthoDB" id="5323841at2"/>
<keyword evidence="4" id="KW-0131">Cell cycle</keyword>
<dbReference type="GO" id="GO:0000917">
    <property type="term" value="P:division septum assembly"/>
    <property type="evidence" value="ECO:0007669"/>
    <property type="project" value="UniProtKB-KW"/>
</dbReference>
<dbReference type="eggNOG" id="COG0850">
    <property type="taxonomic scope" value="Bacteria"/>
</dbReference>
<dbReference type="PATRIC" id="fig|1357400.3.peg.2464"/>
<comment type="caution">
    <text evidence="7">The sequence shown here is derived from an EMBL/GenBank/DDBJ whole genome shotgun (WGS) entry which is preliminary data.</text>
</comment>
<comment type="similarity">
    <text evidence="1">Belongs to the MinC family.</text>
</comment>